<reference evidence="7 8" key="1">
    <citation type="submission" date="2018-04" db="EMBL/GenBank/DDBJ databases">
        <authorList>
            <person name="Zhang X."/>
            <person name="Yuan J."/>
            <person name="Li F."/>
            <person name="Xiang J."/>
        </authorList>
    </citation>
    <scope>NUCLEOTIDE SEQUENCE [LARGE SCALE GENOMIC DNA]</scope>
    <source>
        <tissue evidence="7">Muscle</tissue>
    </source>
</reference>
<evidence type="ECO:0000313" key="8">
    <source>
        <dbReference type="Proteomes" id="UP000283509"/>
    </source>
</evidence>
<evidence type="ECO:0000256" key="3">
    <source>
        <dbReference type="ARBA" id="ARBA00022989"/>
    </source>
</evidence>
<dbReference type="EMBL" id="QCYY01003269">
    <property type="protein sequence ID" value="ROT64326.1"/>
    <property type="molecule type" value="Genomic_DNA"/>
</dbReference>
<dbReference type="PANTHER" id="PTHR10924">
    <property type="entry name" value="MAJOR FACILITATOR SUPERFAMILY PROTEIN-RELATED"/>
    <property type="match status" value="1"/>
</dbReference>
<evidence type="ECO:0000256" key="1">
    <source>
        <dbReference type="ARBA" id="ARBA00004141"/>
    </source>
</evidence>
<comment type="caution">
    <text evidence="7">The sequence shown here is derived from an EMBL/GenBank/DDBJ whole genome shotgun (WGS) entry which is preliminary data.</text>
</comment>
<feature type="transmembrane region" description="Helical" evidence="6">
    <location>
        <begin position="338"/>
        <end position="361"/>
    </location>
</feature>
<feature type="region of interest" description="Disordered" evidence="5">
    <location>
        <begin position="1"/>
        <end position="35"/>
    </location>
</feature>
<dbReference type="InterPro" id="IPR036259">
    <property type="entry name" value="MFS_trans_sf"/>
</dbReference>
<dbReference type="AlphaFoldDB" id="A0A3R7M101"/>
<evidence type="ECO:0000256" key="4">
    <source>
        <dbReference type="ARBA" id="ARBA00023136"/>
    </source>
</evidence>
<reference evidence="7 8" key="2">
    <citation type="submission" date="2019-01" db="EMBL/GenBank/DDBJ databases">
        <title>The decoding of complex shrimp genome reveals the adaptation for benthos swimmer, frequently molting mechanism and breeding impact on genome.</title>
        <authorList>
            <person name="Sun Y."/>
            <person name="Gao Y."/>
            <person name="Yu Y."/>
        </authorList>
    </citation>
    <scope>NUCLEOTIDE SEQUENCE [LARGE SCALE GENOMIC DNA]</scope>
    <source>
        <tissue evidence="7">Muscle</tissue>
    </source>
</reference>
<dbReference type="InterPro" id="IPR049680">
    <property type="entry name" value="FLVCR1-2_SLC49-like"/>
</dbReference>
<evidence type="ECO:0000256" key="6">
    <source>
        <dbReference type="SAM" id="Phobius"/>
    </source>
</evidence>
<name>A0A3R7M101_PENVA</name>
<gene>
    <name evidence="7" type="ORF">C7M84_017736</name>
</gene>
<accession>A0A3R7M101</accession>
<dbReference type="OrthoDB" id="8190074at2759"/>
<dbReference type="Gene3D" id="1.20.1250.20">
    <property type="entry name" value="MFS general substrate transporter like domains"/>
    <property type="match status" value="1"/>
</dbReference>
<proteinExistence type="predicted"/>
<organism evidence="7 8">
    <name type="scientific">Penaeus vannamei</name>
    <name type="common">Whiteleg shrimp</name>
    <name type="synonym">Litopenaeus vannamei</name>
    <dbReference type="NCBI Taxonomy" id="6689"/>
    <lineage>
        <taxon>Eukaryota</taxon>
        <taxon>Metazoa</taxon>
        <taxon>Ecdysozoa</taxon>
        <taxon>Arthropoda</taxon>
        <taxon>Crustacea</taxon>
        <taxon>Multicrustacea</taxon>
        <taxon>Malacostraca</taxon>
        <taxon>Eumalacostraca</taxon>
        <taxon>Eucarida</taxon>
        <taxon>Decapoda</taxon>
        <taxon>Dendrobranchiata</taxon>
        <taxon>Penaeoidea</taxon>
        <taxon>Penaeidae</taxon>
        <taxon>Penaeus</taxon>
    </lineage>
</organism>
<dbReference type="GO" id="GO:0016020">
    <property type="term" value="C:membrane"/>
    <property type="evidence" value="ECO:0007669"/>
    <property type="project" value="UniProtKB-SubCell"/>
</dbReference>
<feature type="transmembrane region" description="Helical" evidence="6">
    <location>
        <begin position="170"/>
        <end position="190"/>
    </location>
</feature>
<feature type="transmembrane region" description="Helical" evidence="6">
    <location>
        <begin position="146"/>
        <end position="164"/>
    </location>
</feature>
<feature type="region of interest" description="Disordered" evidence="5">
    <location>
        <begin position="279"/>
        <end position="304"/>
    </location>
</feature>
<dbReference type="InterPro" id="IPR011701">
    <property type="entry name" value="MFS"/>
</dbReference>
<keyword evidence="2 6" id="KW-0812">Transmembrane</keyword>
<dbReference type="SUPFAM" id="SSF103473">
    <property type="entry name" value="MFS general substrate transporter"/>
    <property type="match status" value="1"/>
</dbReference>
<evidence type="ECO:0000256" key="5">
    <source>
        <dbReference type="SAM" id="MobiDB-lite"/>
    </source>
</evidence>
<sequence length="415" mass="44522">MSLAREESPAAEGSSSSDGPTEEAPTEDRKEDCVDGLLRPKAAAEVAVRMRDPAASSFTSSDLGMGEGAAARTYWQRFWVLLLFSGLAFFQCSMWSTWGPLSESVEAAYPNWGSSTVAMMANWGTLATMGFVLITSWFLHAFGLRAGVLTAAGMLALGTALRTLTVQDAAFTVLSHACAVLVGLAGTVFVSAPPMLAAVWFPPTERTTATAISLAANQLGTAGSYLESFFVRQPGRGVSPADVKEDIRSVMSCEAVIALVLFMLAVAYFPPGPLPPVHHLGHPETPLQRVSQQHLEKPRPDAPHSSIQHVRECVCGLDERSELFSEGNRNGTGEPSPFLYMGEAVWVGLVSSFSSALFGLVSSRLTDLAYGHVRASLLVLTFLSCSCFFWFSLMTWHTIPPARWQVYASVAGGLS</sequence>
<feature type="transmembrane region" description="Helical" evidence="6">
    <location>
        <begin position="250"/>
        <end position="269"/>
    </location>
</feature>
<dbReference type="Pfam" id="PF07690">
    <property type="entry name" value="MFS_1"/>
    <property type="match status" value="1"/>
</dbReference>
<evidence type="ECO:0008006" key="9">
    <source>
        <dbReference type="Google" id="ProtNLM"/>
    </source>
</evidence>
<comment type="subcellular location">
    <subcellularLocation>
        <location evidence="1">Membrane</location>
        <topology evidence="1">Multi-pass membrane protein</topology>
    </subcellularLocation>
</comment>
<feature type="transmembrane region" description="Helical" evidence="6">
    <location>
        <begin position="78"/>
        <end position="98"/>
    </location>
</feature>
<evidence type="ECO:0000313" key="7">
    <source>
        <dbReference type="EMBL" id="ROT64326.1"/>
    </source>
</evidence>
<protein>
    <recommendedName>
        <fullName evidence="9">Disrupted in renal carcinoma protein 2-like</fullName>
    </recommendedName>
</protein>
<evidence type="ECO:0000256" key="2">
    <source>
        <dbReference type="ARBA" id="ARBA00022692"/>
    </source>
</evidence>
<keyword evidence="4 6" id="KW-0472">Membrane</keyword>
<feature type="transmembrane region" description="Helical" evidence="6">
    <location>
        <begin position="118"/>
        <end position="139"/>
    </location>
</feature>
<feature type="transmembrane region" description="Helical" evidence="6">
    <location>
        <begin position="373"/>
        <end position="393"/>
    </location>
</feature>
<keyword evidence="3 6" id="KW-1133">Transmembrane helix</keyword>
<keyword evidence="8" id="KW-1185">Reference proteome</keyword>
<dbReference type="Proteomes" id="UP000283509">
    <property type="component" value="Unassembled WGS sequence"/>
</dbReference>
<dbReference type="PANTHER" id="PTHR10924:SF27">
    <property type="entry name" value="SOLUTE CARRIER FAMILY 49 MEMBER 4"/>
    <property type="match status" value="1"/>
</dbReference>
<dbReference type="GO" id="GO:0022857">
    <property type="term" value="F:transmembrane transporter activity"/>
    <property type="evidence" value="ECO:0007669"/>
    <property type="project" value="InterPro"/>
</dbReference>